<evidence type="ECO:0000313" key="3">
    <source>
        <dbReference type="Proteomes" id="UP000830326"/>
    </source>
</evidence>
<dbReference type="Pfam" id="PF10942">
    <property type="entry name" value="DUF2619"/>
    <property type="match status" value="1"/>
</dbReference>
<keyword evidence="1" id="KW-0812">Transmembrane</keyword>
<sequence length="91" mass="9898">MWLFVEKAILAMVILRLISGFIEITAALLMLKFNELEKAIMINTSLALVGPLILIATTTVGLLGMVDRISFPRLACIVGGVTLILIGVKMR</sequence>
<keyword evidence="1" id="KW-1133">Transmembrane helix</keyword>
<proteinExistence type="predicted"/>
<feature type="transmembrane region" description="Helical" evidence="1">
    <location>
        <begin position="71"/>
        <end position="88"/>
    </location>
</feature>
<feature type="transmembrane region" description="Helical" evidence="1">
    <location>
        <begin position="12"/>
        <end position="33"/>
    </location>
</feature>
<organism evidence="2 3">
    <name type="scientific">Halobacillus amylolyticus</name>
    <dbReference type="NCBI Taxonomy" id="2932259"/>
    <lineage>
        <taxon>Bacteria</taxon>
        <taxon>Bacillati</taxon>
        <taxon>Bacillota</taxon>
        <taxon>Bacilli</taxon>
        <taxon>Bacillales</taxon>
        <taxon>Bacillaceae</taxon>
        <taxon>Halobacillus</taxon>
    </lineage>
</organism>
<dbReference type="EMBL" id="CP095075">
    <property type="protein sequence ID" value="UOR13660.1"/>
    <property type="molecule type" value="Genomic_DNA"/>
</dbReference>
<protein>
    <submittedName>
        <fullName evidence="2">YqhV family protein</fullName>
    </submittedName>
</protein>
<evidence type="ECO:0000256" key="1">
    <source>
        <dbReference type="SAM" id="Phobius"/>
    </source>
</evidence>
<feature type="transmembrane region" description="Helical" evidence="1">
    <location>
        <begin position="45"/>
        <end position="65"/>
    </location>
</feature>
<evidence type="ECO:0000313" key="2">
    <source>
        <dbReference type="EMBL" id="UOR13660.1"/>
    </source>
</evidence>
<keyword evidence="3" id="KW-1185">Reference proteome</keyword>
<dbReference type="Proteomes" id="UP000830326">
    <property type="component" value="Chromosome"/>
</dbReference>
<name>A0ABY4HFG3_9BACI</name>
<accession>A0ABY4HFG3</accession>
<gene>
    <name evidence="2" type="ORF">MUO15_09555</name>
</gene>
<dbReference type="InterPro" id="IPR020390">
    <property type="entry name" value="Uncharacterised_YqhV"/>
</dbReference>
<reference evidence="2" key="1">
    <citation type="submission" date="2022-04" db="EMBL/GenBank/DDBJ databases">
        <title>Halobacillus sp. isolated from saltern.</title>
        <authorList>
            <person name="Won M."/>
            <person name="Lee C.-M."/>
            <person name="Woen H.-Y."/>
            <person name="Kwon S.-W."/>
        </authorList>
    </citation>
    <scope>NUCLEOTIDE SEQUENCE</scope>
    <source>
        <strain evidence="2">SSHM10-5</strain>
    </source>
</reference>
<dbReference type="RefSeq" id="WP_245035376.1">
    <property type="nucleotide sequence ID" value="NZ_CP095075.1"/>
</dbReference>
<keyword evidence="1" id="KW-0472">Membrane</keyword>